<feature type="non-terminal residue" evidence="3">
    <location>
        <position position="143"/>
    </location>
</feature>
<accession>A0A382LHP4</accession>
<reference evidence="3" key="1">
    <citation type="submission" date="2018-05" db="EMBL/GenBank/DDBJ databases">
        <authorList>
            <person name="Lanie J.A."/>
            <person name="Ng W.-L."/>
            <person name="Kazmierczak K.M."/>
            <person name="Andrzejewski T.M."/>
            <person name="Davidsen T.M."/>
            <person name="Wayne K.J."/>
            <person name="Tettelin H."/>
            <person name="Glass J.I."/>
            <person name="Rusch D."/>
            <person name="Podicherti R."/>
            <person name="Tsui H.-C.T."/>
            <person name="Winkler M.E."/>
        </authorList>
    </citation>
    <scope>NUCLEOTIDE SEQUENCE</scope>
</reference>
<dbReference type="GO" id="GO:0033389">
    <property type="term" value="P:putrescine biosynthetic process from arginine, via agmatine"/>
    <property type="evidence" value="ECO:0007669"/>
    <property type="project" value="TreeGrafter"/>
</dbReference>
<name>A0A382LHP4_9ZZZZ</name>
<dbReference type="GO" id="GO:0008783">
    <property type="term" value="F:agmatinase activity"/>
    <property type="evidence" value="ECO:0007669"/>
    <property type="project" value="TreeGrafter"/>
</dbReference>
<dbReference type="Gene3D" id="3.40.800.10">
    <property type="entry name" value="Ureohydrolase domain"/>
    <property type="match status" value="1"/>
</dbReference>
<sequence>LKYLSNKKGFLGTDNKINGKVNVVIVPFGLEKTVSYGRGTNKGPKEIIKASHQIELFDEDLHKEPYKNIGIKTLEPFRIKKNMIDALKQIENINKILLDKKKFPLTLGGEHSLTSGAIKPFIKKFGKICLLHFDAHADLRDSY</sequence>
<dbReference type="PROSITE" id="PS51409">
    <property type="entry name" value="ARGINASE_2"/>
    <property type="match status" value="1"/>
</dbReference>
<protein>
    <recommendedName>
        <fullName evidence="4">Agmatinase</fullName>
    </recommendedName>
</protein>
<dbReference type="PANTHER" id="PTHR11358:SF26">
    <property type="entry name" value="GUANIDINO ACID HYDROLASE, MITOCHONDRIAL"/>
    <property type="match status" value="1"/>
</dbReference>
<dbReference type="InterPro" id="IPR006035">
    <property type="entry name" value="Ureohydrolase"/>
</dbReference>
<dbReference type="Pfam" id="PF00491">
    <property type="entry name" value="Arginase"/>
    <property type="match status" value="1"/>
</dbReference>
<evidence type="ECO:0000256" key="2">
    <source>
        <dbReference type="ARBA" id="ARBA00022801"/>
    </source>
</evidence>
<dbReference type="AlphaFoldDB" id="A0A382LHP4"/>
<dbReference type="SUPFAM" id="SSF52768">
    <property type="entry name" value="Arginase/deacetylase"/>
    <property type="match status" value="1"/>
</dbReference>
<proteinExistence type="predicted"/>
<evidence type="ECO:0008006" key="4">
    <source>
        <dbReference type="Google" id="ProtNLM"/>
    </source>
</evidence>
<dbReference type="GO" id="GO:0046872">
    <property type="term" value="F:metal ion binding"/>
    <property type="evidence" value="ECO:0007669"/>
    <property type="project" value="UniProtKB-KW"/>
</dbReference>
<dbReference type="InterPro" id="IPR023696">
    <property type="entry name" value="Ureohydrolase_dom_sf"/>
</dbReference>
<evidence type="ECO:0000256" key="1">
    <source>
        <dbReference type="ARBA" id="ARBA00022723"/>
    </source>
</evidence>
<keyword evidence="1" id="KW-0479">Metal-binding</keyword>
<dbReference type="EMBL" id="UINC01086332">
    <property type="protein sequence ID" value="SVC34697.1"/>
    <property type="molecule type" value="Genomic_DNA"/>
</dbReference>
<keyword evidence="2" id="KW-0378">Hydrolase</keyword>
<evidence type="ECO:0000313" key="3">
    <source>
        <dbReference type="EMBL" id="SVC34697.1"/>
    </source>
</evidence>
<gene>
    <name evidence="3" type="ORF">METZ01_LOCUS287551</name>
</gene>
<dbReference type="PANTHER" id="PTHR11358">
    <property type="entry name" value="ARGINASE/AGMATINASE"/>
    <property type="match status" value="1"/>
</dbReference>
<organism evidence="3">
    <name type="scientific">marine metagenome</name>
    <dbReference type="NCBI Taxonomy" id="408172"/>
    <lineage>
        <taxon>unclassified sequences</taxon>
        <taxon>metagenomes</taxon>
        <taxon>ecological metagenomes</taxon>
    </lineage>
</organism>
<feature type="non-terminal residue" evidence="3">
    <location>
        <position position="1"/>
    </location>
</feature>